<feature type="transmembrane region" description="Helical" evidence="1">
    <location>
        <begin position="34"/>
        <end position="53"/>
    </location>
</feature>
<dbReference type="AlphaFoldDB" id="A0A8H5CEU1"/>
<keyword evidence="1" id="KW-0812">Transmembrane</keyword>
<dbReference type="OrthoDB" id="3250682at2759"/>
<feature type="transmembrane region" description="Helical" evidence="1">
    <location>
        <begin position="60"/>
        <end position="83"/>
    </location>
</feature>
<dbReference type="EMBL" id="JAACJM010000177">
    <property type="protein sequence ID" value="KAF5340188.1"/>
    <property type="molecule type" value="Genomic_DNA"/>
</dbReference>
<evidence type="ECO:0000313" key="2">
    <source>
        <dbReference type="EMBL" id="KAF5340188.1"/>
    </source>
</evidence>
<keyword evidence="1" id="KW-1133">Transmembrane helix</keyword>
<keyword evidence="1" id="KW-0472">Membrane</keyword>
<feature type="transmembrane region" description="Helical" evidence="1">
    <location>
        <begin position="120"/>
        <end position="145"/>
    </location>
</feature>
<name>A0A8H5CEU1_9AGAR</name>
<protein>
    <submittedName>
        <fullName evidence="2">Uncharacterized protein</fullName>
    </submittedName>
</protein>
<sequence>MRSVSFTYSASVQSHNDIERQESIINEFRNVPNVIFIIASVLTGDCVITYRLWIIWGHKFQAIIIPIMTICGILASGIASALANPTEHQLLQSLGFTKALLTFWRKPVDVIQGDSTAIKILIIFVESAALYLIWAILVIIIYPIAQLRPLYIPLWDIAPEISGIACTMINVRVGLGLGSDLGMELEGGRR</sequence>
<dbReference type="Proteomes" id="UP000559256">
    <property type="component" value="Unassembled WGS sequence"/>
</dbReference>
<accession>A0A8H5CEU1</accession>
<comment type="caution">
    <text evidence="2">The sequence shown here is derived from an EMBL/GenBank/DDBJ whole genome shotgun (WGS) entry which is preliminary data.</text>
</comment>
<reference evidence="2 3" key="1">
    <citation type="journal article" date="2020" name="ISME J.">
        <title>Uncovering the hidden diversity of litter-decomposition mechanisms in mushroom-forming fungi.</title>
        <authorList>
            <person name="Floudas D."/>
            <person name="Bentzer J."/>
            <person name="Ahren D."/>
            <person name="Johansson T."/>
            <person name="Persson P."/>
            <person name="Tunlid A."/>
        </authorList>
    </citation>
    <scope>NUCLEOTIDE SEQUENCE [LARGE SCALE GENOMIC DNA]</scope>
    <source>
        <strain evidence="2 3">CBS 291.85</strain>
    </source>
</reference>
<evidence type="ECO:0000256" key="1">
    <source>
        <dbReference type="SAM" id="Phobius"/>
    </source>
</evidence>
<organism evidence="2 3">
    <name type="scientific">Tetrapyrgos nigripes</name>
    <dbReference type="NCBI Taxonomy" id="182062"/>
    <lineage>
        <taxon>Eukaryota</taxon>
        <taxon>Fungi</taxon>
        <taxon>Dikarya</taxon>
        <taxon>Basidiomycota</taxon>
        <taxon>Agaricomycotina</taxon>
        <taxon>Agaricomycetes</taxon>
        <taxon>Agaricomycetidae</taxon>
        <taxon>Agaricales</taxon>
        <taxon>Marasmiineae</taxon>
        <taxon>Marasmiaceae</taxon>
        <taxon>Tetrapyrgos</taxon>
    </lineage>
</organism>
<evidence type="ECO:0000313" key="3">
    <source>
        <dbReference type="Proteomes" id="UP000559256"/>
    </source>
</evidence>
<keyword evidence="3" id="KW-1185">Reference proteome</keyword>
<gene>
    <name evidence="2" type="ORF">D9758_014999</name>
</gene>
<proteinExistence type="predicted"/>